<evidence type="ECO:0000256" key="1">
    <source>
        <dbReference type="ARBA" id="ARBA00023015"/>
    </source>
</evidence>
<dbReference type="KEGG" id="pory:EJA05_16530"/>
<dbReference type="Proteomes" id="UP000268230">
    <property type="component" value="Chromosome"/>
</dbReference>
<keyword evidence="1" id="KW-0805">Transcription regulation</keyword>
<evidence type="ECO:0000313" key="6">
    <source>
        <dbReference type="Proteomes" id="UP000268230"/>
    </source>
</evidence>
<name>A0A3S8ULZ0_9PSED</name>
<dbReference type="Gene3D" id="2.10.109.10">
    <property type="entry name" value="Umud Fragment, subunit A"/>
    <property type="match status" value="1"/>
</dbReference>
<evidence type="ECO:0000259" key="4">
    <source>
        <dbReference type="PROSITE" id="PS50943"/>
    </source>
</evidence>
<protein>
    <submittedName>
        <fullName evidence="5">Helix-turn-helix domain-containing protein</fullName>
    </submittedName>
</protein>
<dbReference type="PANTHER" id="PTHR40661">
    <property type="match status" value="1"/>
</dbReference>
<dbReference type="SUPFAM" id="SSF51306">
    <property type="entry name" value="LexA/Signal peptidase"/>
    <property type="match status" value="1"/>
</dbReference>
<keyword evidence="3" id="KW-0804">Transcription</keyword>
<dbReference type="OrthoDB" id="8613261at2"/>
<dbReference type="GO" id="GO:0003677">
    <property type="term" value="F:DNA binding"/>
    <property type="evidence" value="ECO:0007669"/>
    <property type="project" value="UniProtKB-KW"/>
</dbReference>
<proteinExistence type="predicted"/>
<reference evidence="5 6" key="1">
    <citation type="submission" date="2018-12" db="EMBL/GenBank/DDBJ databases">
        <authorList>
            <person name="Li S."/>
            <person name="Yang R."/>
            <person name="Chen G."/>
            <person name="Zou L."/>
            <person name="Zhang C."/>
            <person name="Chen Y."/>
            <person name="Liu Z."/>
            <person name="Li Y."/>
            <person name="Yan Y."/>
            <person name="Huang M."/>
            <person name="Chen T."/>
        </authorList>
    </citation>
    <scope>NUCLEOTIDE SEQUENCE [LARGE SCALE GENOMIC DNA]</scope>
    <source>
        <strain evidence="5 6">1257</strain>
    </source>
</reference>
<dbReference type="InterPro" id="IPR036286">
    <property type="entry name" value="LexA/Signal_pep-like_sf"/>
</dbReference>
<keyword evidence="2" id="KW-0238">DNA-binding</keyword>
<dbReference type="CDD" id="cd06529">
    <property type="entry name" value="S24_LexA-like"/>
    <property type="match status" value="1"/>
</dbReference>
<dbReference type="EMBL" id="CP034338">
    <property type="protein sequence ID" value="AZL69233.1"/>
    <property type="molecule type" value="Genomic_DNA"/>
</dbReference>
<organism evidence="5 6">
    <name type="scientific">Pseudomonas entomophila</name>
    <dbReference type="NCBI Taxonomy" id="312306"/>
    <lineage>
        <taxon>Bacteria</taxon>
        <taxon>Pseudomonadati</taxon>
        <taxon>Pseudomonadota</taxon>
        <taxon>Gammaproteobacteria</taxon>
        <taxon>Pseudomonadales</taxon>
        <taxon>Pseudomonadaceae</taxon>
        <taxon>Pseudomonas</taxon>
    </lineage>
</organism>
<feature type="domain" description="HTH cro/C1-type" evidence="4">
    <location>
        <begin position="25"/>
        <end position="75"/>
    </location>
</feature>
<evidence type="ECO:0000256" key="2">
    <source>
        <dbReference type="ARBA" id="ARBA00023125"/>
    </source>
</evidence>
<dbReference type="SMART" id="SM00530">
    <property type="entry name" value="HTH_XRE"/>
    <property type="match status" value="1"/>
</dbReference>
<dbReference type="PROSITE" id="PS50943">
    <property type="entry name" value="HTH_CROC1"/>
    <property type="match status" value="1"/>
</dbReference>
<dbReference type="InterPro" id="IPR015927">
    <property type="entry name" value="Peptidase_S24_S26A/B/C"/>
</dbReference>
<sequence length="264" mass="29550">MKKRQLTATEQAECAALKKIYMAKRKELGLTQEKLAEAFNMSQTGVSMYLNGQNALNVMSAARFSSILNEPVSTFSPRIAGLIERLATISVGTDAVPEDRSTEVVLPPITAWDENTPLGDDEVHVPFLKEIELDAGHGRYAIEESGEKLLRFAKRDLRENGVQFDKARCVTVRGRSMIPVLKDGATVGVNTGRASIGDVVDGDLYAIDHNGHLRVKQVYRLPTGIRLRSFNRDEYPDEDYSFSDITDQNIRLVGHIFWWGMFSR</sequence>
<gene>
    <name evidence="5" type="ORF">EJA05_16530</name>
</gene>
<dbReference type="AlphaFoldDB" id="A0A3S8ULZ0"/>
<evidence type="ECO:0000256" key="3">
    <source>
        <dbReference type="ARBA" id="ARBA00023163"/>
    </source>
</evidence>
<dbReference type="InterPro" id="IPR039418">
    <property type="entry name" value="LexA-like"/>
</dbReference>
<dbReference type="CDD" id="cd00093">
    <property type="entry name" value="HTH_XRE"/>
    <property type="match status" value="1"/>
</dbReference>
<dbReference type="PANTHER" id="PTHR40661:SF2">
    <property type="entry name" value="HTH-TYPE TRANSCRIPTIONAL REGULATOR PRTR"/>
    <property type="match status" value="1"/>
</dbReference>
<accession>A0A3S8ULZ0</accession>
<dbReference type="Pfam" id="PF00717">
    <property type="entry name" value="Peptidase_S24"/>
    <property type="match status" value="1"/>
</dbReference>
<dbReference type="Pfam" id="PF01381">
    <property type="entry name" value="HTH_3"/>
    <property type="match status" value="1"/>
</dbReference>
<dbReference type="Gene3D" id="1.10.260.40">
    <property type="entry name" value="lambda repressor-like DNA-binding domains"/>
    <property type="match status" value="1"/>
</dbReference>
<dbReference type="SUPFAM" id="SSF47413">
    <property type="entry name" value="lambda repressor-like DNA-binding domains"/>
    <property type="match status" value="1"/>
</dbReference>
<dbReference type="InterPro" id="IPR001387">
    <property type="entry name" value="Cro/C1-type_HTH"/>
</dbReference>
<evidence type="ECO:0000313" key="5">
    <source>
        <dbReference type="EMBL" id="AZL69233.1"/>
    </source>
</evidence>
<dbReference type="InterPro" id="IPR010982">
    <property type="entry name" value="Lambda_DNA-bd_dom_sf"/>
</dbReference>